<comment type="caution">
    <text evidence="3">The sequence shown here is derived from an EMBL/GenBank/DDBJ whole genome shotgun (WGS) entry which is preliminary data.</text>
</comment>
<dbReference type="InterPro" id="IPR021522">
    <property type="entry name" value="MctB"/>
</dbReference>
<reference evidence="4" key="1">
    <citation type="journal article" date="2019" name="Int. J. Syst. Evol. Microbiol.">
        <title>The Global Catalogue of Microorganisms (GCM) 10K type strain sequencing project: providing services to taxonomists for standard genome sequencing and annotation.</title>
        <authorList>
            <consortium name="The Broad Institute Genomics Platform"/>
            <consortium name="The Broad Institute Genome Sequencing Center for Infectious Disease"/>
            <person name="Wu L."/>
            <person name="Ma J."/>
        </authorList>
    </citation>
    <scope>NUCLEOTIDE SEQUENCE [LARGE SCALE GENOMIC DNA]</scope>
    <source>
        <strain evidence="4">CCM 8653</strain>
    </source>
</reference>
<dbReference type="Pfam" id="PF11382">
    <property type="entry name" value="MctB"/>
    <property type="match status" value="1"/>
</dbReference>
<accession>A0ABQ2B5E9</accession>
<gene>
    <name evidence="3" type="ORF">GCM10007368_12380</name>
</gene>
<evidence type="ECO:0000313" key="4">
    <source>
        <dbReference type="Proteomes" id="UP000632535"/>
    </source>
</evidence>
<dbReference type="EMBL" id="BMDG01000004">
    <property type="protein sequence ID" value="GGI06682.1"/>
    <property type="molecule type" value="Genomic_DNA"/>
</dbReference>
<dbReference type="RefSeq" id="WP_188522820.1">
    <property type="nucleotide sequence ID" value="NZ_BMDG01000004.1"/>
</dbReference>
<evidence type="ECO:0008006" key="5">
    <source>
        <dbReference type="Google" id="ProtNLM"/>
    </source>
</evidence>
<evidence type="ECO:0000313" key="3">
    <source>
        <dbReference type="EMBL" id="GGI06682.1"/>
    </source>
</evidence>
<feature type="compositionally biased region" description="Low complexity" evidence="2">
    <location>
        <begin position="322"/>
        <end position="344"/>
    </location>
</feature>
<dbReference type="Proteomes" id="UP000632535">
    <property type="component" value="Unassembled WGS sequence"/>
</dbReference>
<evidence type="ECO:0000256" key="1">
    <source>
        <dbReference type="SAM" id="Coils"/>
    </source>
</evidence>
<feature type="coiled-coil region" evidence="1">
    <location>
        <begin position="34"/>
        <end position="61"/>
    </location>
</feature>
<sequence length="344" mass="34766">MIDFRYHLVSLISVFLALAVGIILGAGPLQGAIGDQLTDQVDALRGERNTLREELSEAQTEAGEQRQFVVAAGDQLVSGSLAGQRVAVVDVDEVGDGAEQAVLDQLDDAGAELVAHESLTDSWTAPDEATLRDTVAGGLRERLAEVDGEVVDDESSTAELLGAALTVALTDADPTDSSARSAEAQDLQGLLEKVGLVDVETAPEAPADAILLLSGGDTHADEAQAEDADPETTGMGALTTLAGAAADLSGAAVVAGPTAQEGDLVSAIRADDELVDAVSTVSGIESVTGQIVVPLAIAAQQSGTVDQYGFEEGATVLPPEPGSQDGDGSSQDAQGGASNQGDGQ</sequence>
<keyword evidence="1" id="KW-0175">Coiled coil</keyword>
<feature type="region of interest" description="Disordered" evidence="2">
    <location>
        <begin position="311"/>
        <end position="344"/>
    </location>
</feature>
<proteinExistence type="predicted"/>
<protein>
    <recommendedName>
        <fullName evidence="5">Copper transport outer membrane protein MctB</fullName>
    </recommendedName>
</protein>
<keyword evidence="4" id="KW-1185">Reference proteome</keyword>
<organism evidence="3 4">
    <name type="scientific">Isoptericola cucumis</name>
    <dbReference type="NCBI Taxonomy" id="1776856"/>
    <lineage>
        <taxon>Bacteria</taxon>
        <taxon>Bacillati</taxon>
        <taxon>Actinomycetota</taxon>
        <taxon>Actinomycetes</taxon>
        <taxon>Micrococcales</taxon>
        <taxon>Promicromonosporaceae</taxon>
        <taxon>Isoptericola</taxon>
    </lineage>
</organism>
<name>A0ABQ2B5E9_9MICO</name>
<evidence type="ECO:0000256" key="2">
    <source>
        <dbReference type="SAM" id="MobiDB-lite"/>
    </source>
</evidence>